<dbReference type="AlphaFoldDB" id="A0ABD2WVS9"/>
<dbReference type="EMBL" id="JBJJXI010000070">
    <property type="protein sequence ID" value="KAL3396596.1"/>
    <property type="molecule type" value="Genomic_DNA"/>
</dbReference>
<evidence type="ECO:0000313" key="2">
    <source>
        <dbReference type="EMBL" id="KAL3396596.1"/>
    </source>
</evidence>
<dbReference type="Proteomes" id="UP001627154">
    <property type="component" value="Unassembled WGS sequence"/>
</dbReference>
<evidence type="ECO:0000313" key="3">
    <source>
        <dbReference type="Proteomes" id="UP001627154"/>
    </source>
</evidence>
<comment type="caution">
    <text evidence="2">The sequence shown here is derived from an EMBL/GenBank/DDBJ whole genome shotgun (WGS) entry which is preliminary data.</text>
</comment>
<feature type="region of interest" description="Disordered" evidence="1">
    <location>
        <begin position="252"/>
        <end position="327"/>
    </location>
</feature>
<feature type="region of interest" description="Disordered" evidence="1">
    <location>
        <begin position="20"/>
        <end position="169"/>
    </location>
</feature>
<evidence type="ECO:0000256" key="1">
    <source>
        <dbReference type="SAM" id="MobiDB-lite"/>
    </source>
</evidence>
<name>A0ABD2WVS9_9HYME</name>
<gene>
    <name evidence="2" type="ORF">TKK_009478</name>
</gene>
<proteinExistence type="predicted"/>
<keyword evidence="3" id="KW-1185">Reference proteome</keyword>
<reference evidence="2 3" key="1">
    <citation type="journal article" date="2024" name="bioRxiv">
        <title>A reference genome for Trichogramma kaykai: A tiny desert-dwelling parasitoid wasp with competing sex-ratio distorters.</title>
        <authorList>
            <person name="Culotta J."/>
            <person name="Lindsey A.R."/>
        </authorList>
    </citation>
    <scope>NUCLEOTIDE SEQUENCE [LARGE SCALE GENOMIC DNA]</scope>
    <source>
        <strain evidence="2 3">KSX58</strain>
    </source>
</reference>
<sequence>MISALITQDIDLGCTVEATKLDLMPDESTDQKIQEEDPIKLEKLKASKKAESGDDKNAEEQDESKNQDPKPEDPNDWSHFPYPIDGETGEYLTNLADGWPELSAENRKEQPSESQQEELTAEPSTSSSTPEQSISSYPSSSLSSSSPSEARVSSALAVGPSTASSAAECDDDIGERPLLIGADHLVGLGDDSLLGDDFASQLLNADSLLGSCDEVGLLNNDSLGLTDTFNLEAALLGLDSVEDEEEIQKKDITKKKNSNKRSSTCSVDSVEEKKPCTEPGKACKKNGNLAKKNISKADKETKKSEEKASDDSNMIHTPQYHPHPHRGFHQARLSYPRAQQMDQRWPEVTPFYSQSTNHGNNEHYSHHLSHHVTSQVYEPVNVTHHGYDHIGAARNVILNNATLAPPVGDLNSTGSYHNAGFDVTGASNLGSAVATSMNLTNSSEPMSAESNTNYKAEPTDLMYYQNNGTHNVSMNQNPDSSMFSNLLDDPINWNNEDLNFNMTDGKYSSE</sequence>
<feature type="compositionally biased region" description="Basic and acidic residues" evidence="1">
    <location>
        <begin position="29"/>
        <end position="73"/>
    </location>
</feature>
<protein>
    <submittedName>
        <fullName evidence="2">Uncharacterized protein</fullName>
    </submittedName>
</protein>
<feature type="compositionally biased region" description="Low complexity" evidence="1">
    <location>
        <begin position="121"/>
        <end position="156"/>
    </location>
</feature>
<organism evidence="2 3">
    <name type="scientific">Trichogramma kaykai</name>
    <dbReference type="NCBI Taxonomy" id="54128"/>
    <lineage>
        <taxon>Eukaryota</taxon>
        <taxon>Metazoa</taxon>
        <taxon>Ecdysozoa</taxon>
        <taxon>Arthropoda</taxon>
        <taxon>Hexapoda</taxon>
        <taxon>Insecta</taxon>
        <taxon>Pterygota</taxon>
        <taxon>Neoptera</taxon>
        <taxon>Endopterygota</taxon>
        <taxon>Hymenoptera</taxon>
        <taxon>Apocrita</taxon>
        <taxon>Proctotrupomorpha</taxon>
        <taxon>Chalcidoidea</taxon>
        <taxon>Trichogrammatidae</taxon>
        <taxon>Trichogramma</taxon>
    </lineage>
</organism>
<accession>A0ABD2WVS9</accession>
<feature type="compositionally biased region" description="Basic and acidic residues" evidence="1">
    <location>
        <begin position="295"/>
        <end position="310"/>
    </location>
</feature>